<evidence type="ECO:0000313" key="2">
    <source>
        <dbReference type="Proteomes" id="UP001589700"/>
    </source>
</evidence>
<proteinExistence type="predicted"/>
<organism evidence="1 2">
    <name type="scientific">Dietzia aerolata</name>
    <dbReference type="NCBI Taxonomy" id="595984"/>
    <lineage>
        <taxon>Bacteria</taxon>
        <taxon>Bacillati</taxon>
        <taxon>Actinomycetota</taxon>
        <taxon>Actinomycetes</taxon>
        <taxon>Mycobacteriales</taxon>
        <taxon>Dietziaceae</taxon>
        <taxon>Dietzia</taxon>
    </lineage>
</organism>
<dbReference type="InterPro" id="IPR021243">
    <property type="entry name" value="DUF2804"/>
</dbReference>
<evidence type="ECO:0000313" key="1">
    <source>
        <dbReference type="EMBL" id="MFB9258476.1"/>
    </source>
</evidence>
<dbReference type="Pfam" id="PF10974">
    <property type="entry name" value="DUF2804"/>
    <property type="match status" value="1"/>
</dbReference>
<dbReference type="RefSeq" id="WP_182630720.1">
    <property type="nucleotide sequence ID" value="NZ_JAALDM010000005.1"/>
</dbReference>
<reference evidence="1 2" key="1">
    <citation type="submission" date="2024-09" db="EMBL/GenBank/DDBJ databases">
        <authorList>
            <person name="Sun Q."/>
            <person name="Mori K."/>
        </authorList>
    </citation>
    <scope>NUCLEOTIDE SEQUENCE [LARGE SCALE GENOMIC DNA]</scope>
    <source>
        <strain evidence="1 2">CCM 7659</strain>
    </source>
</reference>
<accession>A0ABV5JLE2</accession>
<name>A0ABV5JLE2_9ACTN</name>
<protein>
    <submittedName>
        <fullName evidence="1">DUF2804 domain-containing protein</fullName>
    </submittedName>
</protein>
<keyword evidence="2" id="KW-1185">Reference proteome</keyword>
<sequence length="333" mass="36242">MTVEREITAITDLAHGRRLNPAAVGWSRSPVFRTAISGWGRTKRWEYWGVVTEHFVVGLTVAGLDYLANCAVYVLDRATGVETVRSGITPFGAPGFSDVPGDGTIHAAAGPGSSRVEIKIDDDDNAADRITSISVRATGLQVDLAVRRQDHDSLGVVVPWGEKRFQYTLKDLANPVTGTVTLDGAVRDLGPGWAVLDRGRGRWRYSNVWNWGAGSGVVDGSTRAIQVGGKWTDGTACTENGILVDGRMHKIGEDLRWSYDVLDRAGPWRVQGERLDATLTPFHQRRDLTELGVLAVKTWQAFGVWSGSGVLDDGTSVSLDGLVGWAEESRNRW</sequence>
<dbReference type="PANTHER" id="PTHR35868:SF3">
    <property type="entry name" value="DUF2804 DOMAIN-CONTAINING PROTEIN"/>
    <property type="match status" value="1"/>
</dbReference>
<comment type="caution">
    <text evidence="1">The sequence shown here is derived from an EMBL/GenBank/DDBJ whole genome shotgun (WGS) entry which is preliminary data.</text>
</comment>
<dbReference type="PANTHER" id="PTHR35868">
    <property type="entry name" value="DUF2804 DOMAIN-CONTAINING PROTEIN-RELATED"/>
    <property type="match status" value="1"/>
</dbReference>
<dbReference type="EMBL" id="JBHMDY010000001">
    <property type="protein sequence ID" value="MFB9258476.1"/>
    <property type="molecule type" value="Genomic_DNA"/>
</dbReference>
<dbReference type="Proteomes" id="UP001589700">
    <property type="component" value="Unassembled WGS sequence"/>
</dbReference>
<gene>
    <name evidence="1" type="ORF">ACFFVD_01515</name>
</gene>